<keyword evidence="2" id="KW-0449">Lipoprotein</keyword>
<evidence type="ECO:0000313" key="2">
    <source>
        <dbReference type="EMBL" id="WMC10175.1"/>
    </source>
</evidence>
<feature type="domain" description="ABC-type transport auxiliary lipoprotein component" evidence="1">
    <location>
        <begin position="29"/>
        <end position="185"/>
    </location>
</feature>
<dbReference type="PROSITE" id="PS51257">
    <property type="entry name" value="PROKAR_LIPOPROTEIN"/>
    <property type="match status" value="1"/>
</dbReference>
<dbReference type="AlphaFoldDB" id="A0AA50KNH1"/>
<dbReference type="InterPro" id="IPR005586">
    <property type="entry name" value="ABC_trans_aux"/>
</dbReference>
<dbReference type="KEGG" id="ope:PU634_13945"/>
<protein>
    <submittedName>
        <fullName evidence="2">ABC-type transport auxiliary lipoprotein family protein</fullName>
    </submittedName>
</protein>
<organism evidence="2 3">
    <name type="scientific">Oceanimonas pelagia</name>
    <dbReference type="NCBI Taxonomy" id="3028314"/>
    <lineage>
        <taxon>Bacteria</taxon>
        <taxon>Pseudomonadati</taxon>
        <taxon>Pseudomonadota</taxon>
        <taxon>Gammaproteobacteria</taxon>
        <taxon>Aeromonadales</taxon>
        <taxon>Aeromonadaceae</taxon>
        <taxon>Oceanimonas</taxon>
    </lineage>
</organism>
<evidence type="ECO:0000313" key="3">
    <source>
        <dbReference type="Proteomes" id="UP001223802"/>
    </source>
</evidence>
<keyword evidence="3" id="KW-1185">Reference proteome</keyword>
<accession>A0AA50KNH1</accession>
<dbReference type="Gene3D" id="3.40.50.10610">
    <property type="entry name" value="ABC-type transport auxiliary lipoprotein component"/>
    <property type="match status" value="1"/>
</dbReference>
<name>A0AA50KNH1_9GAMM</name>
<proteinExistence type="predicted"/>
<gene>
    <name evidence="2" type="ORF">PU634_13945</name>
</gene>
<evidence type="ECO:0000259" key="1">
    <source>
        <dbReference type="Pfam" id="PF03886"/>
    </source>
</evidence>
<sequence>MIRGVVMLMALLGLAGCSVLPAAEPVSRYRLPPAALVPSDEEGRLNGLRLARPRASGVLNGNRLLVLTGRQSYQAHGGARWSAPLPELWQDWLLDALGRDARLGGLSREDEGVQADWELTGTLRAFEADLSAGRQEAVIRFDAQLLRTADRHMVASRRFEQREPLANLQADALVAALGRAAERLAPALNDWLLSQAVAE</sequence>
<dbReference type="SUPFAM" id="SSF159594">
    <property type="entry name" value="XCC0632-like"/>
    <property type="match status" value="1"/>
</dbReference>
<dbReference type="EMBL" id="CP118224">
    <property type="protein sequence ID" value="WMC10175.1"/>
    <property type="molecule type" value="Genomic_DNA"/>
</dbReference>
<dbReference type="RefSeq" id="WP_306761380.1">
    <property type="nucleotide sequence ID" value="NZ_CP118224.1"/>
</dbReference>
<reference evidence="2 3" key="1">
    <citation type="submission" date="2023-02" db="EMBL/GenBank/DDBJ databases">
        <title>Complete genome sequence of a novel bacterium Oceanimonas sp. NTOU-MSR1 isolated from marine coast sediment.</title>
        <authorList>
            <person name="Yang H.-T."/>
            <person name="Chen Y.-L."/>
            <person name="Ho Y.-N."/>
        </authorList>
    </citation>
    <scope>NUCLEOTIDE SEQUENCE [LARGE SCALE GENOMIC DNA]</scope>
    <source>
        <strain evidence="2 3">NTOU-MSR1</strain>
    </source>
</reference>
<dbReference type="Pfam" id="PF03886">
    <property type="entry name" value="ABC_trans_aux"/>
    <property type="match status" value="1"/>
</dbReference>
<dbReference type="Proteomes" id="UP001223802">
    <property type="component" value="Chromosome"/>
</dbReference>